<protein>
    <submittedName>
        <fullName evidence="3">Uncharacterized protein</fullName>
    </submittedName>
</protein>
<sequence precursor="true">MSSRVFRSTLFSSVAALLLAATGTHASAACRVLTAPEGWSASSVQWEGACIGDNADGLGVLKDVQGGVVKRSFLGRASKGELLLGVLEEPGKPWVAGHFDKGRLLPTEDRWPAISAFEEAAKAATEAAGRLDSAGDKPGAQALRGKSDLLRKQMD</sequence>
<dbReference type="RefSeq" id="WP_058935484.1">
    <property type="nucleotide sequence ID" value="NZ_CP013729.1"/>
</dbReference>
<proteinExistence type="predicted"/>
<reference evidence="3 4" key="1">
    <citation type="submission" date="2015-12" db="EMBL/GenBank/DDBJ databases">
        <title>Complete genome of Roseateles depolymerans KCTC 42856.</title>
        <authorList>
            <person name="Kim K.M."/>
        </authorList>
    </citation>
    <scope>NUCLEOTIDE SEQUENCE [LARGE SCALE GENOMIC DNA]</scope>
    <source>
        <strain evidence="3 4">KCTC 42856</strain>
    </source>
</reference>
<keyword evidence="2" id="KW-0732">Signal</keyword>
<gene>
    <name evidence="3" type="ORF">RD2015_2899</name>
</gene>
<dbReference type="KEGG" id="rdp:RD2015_2899"/>
<accession>A0A0U3MWG7</accession>
<evidence type="ECO:0000313" key="4">
    <source>
        <dbReference type="Proteomes" id="UP000060699"/>
    </source>
</evidence>
<dbReference type="AlphaFoldDB" id="A0A0U3MWG7"/>
<dbReference type="EMBL" id="CP013729">
    <property type="protein sequence ID" value="ALV07363.1"/>
    <property type="molecule type" value="Genomic_DNA"/>
</dbReference>
<keyword evidence="4" id="KW-1185">Reference proteome</keyword>
<name>A0A0U3MWG7_9BURK</name>
<feature type="compositionally biased region" description="Basic and acidic residues" evidence="1">
    <location>
        <begin position="145"/>
        <end position="155"/>
    </location>
</feature>
<feature type="signal peptide" evidence="2">
    <location>
        <begin position="1"/>
        <end position="28"/>
    </location>
</feature>
<dbReference type="Proteomes" id="UP000060699">
    <property type="component" value="Chromosome"/>
</dbReference>
<organism evidence="3 4">
    <name type="scientific">Roseateles depolymerans</name>
    <dbReference type="NCBI Taxonomy" id="76731"/>
    <lineage>
        <taxon>Bacteria</taxon>
        <taxon>Pseudomonadati</taxon>
        <taxon>Pseudomonadota</taxon>
        <taxon>Betaproteobacteria</taxon>
        <taxon>Burkholderiales</taxon>
        <taxon>Sphaerotilaceae</taxon>
        <taxon>Roseateles</taxon>
    </lineage>
</organism>
<evidence type="ECO:0000256" key="1">
    <source>
        <dbReference type="SAM" id="MobiDB-lite"/>
    </source>
</evidence>
<evidence type="ECO:0000313" key="3">
    <source>
        <dbReference type="EMBL" id="ALV07363.1"/>
    </source>
</evidence>
<dbReference type="PROSITE" id="PS51257">
    <property type="entry name" value="PROKAR_LIPOPROTEIN"/>
    <property type="match status" value="1"/>
</dbReference>
<feature type="region of interest" description="Disordered" evidence="1">
    <location>
        <begin position="127"/>
        <end position="155"/>
    </location>
</feature>
<feature type="chain" id="PRO_5043836885" evidence="2">
    <location>
        <begin position="29"/>
        <end position="155"/>
    </location>
</feature>
<evidence type="ECO:0000256" key="2">
    <source>
        <dbReference type="SAM" id="SignalP"/>
    </source>
</evidence>